<evidence type="ECO:0000256" key="1">
    <source>
        <dbReference type="SAM" id="SignalP"/>
    </source>
</evidence>
<dbReference type="eggNOG" id="ENOG50312MU">
    <property type="taxonomic scope" value="Bacteria"/>
</dbReference>
<proteinExistence type="predicted"/>
<keyword evidence="1" id="KW-0732">Signal</keyword>
<dbReference type="Proteomes" id="UP000003327">
    <property type="component" value="Unassembled WGS sequence"/>
</dbReference>
<evidence type="ECO:0000313" key="2">
    <source>
        <dbReference type="EMBL" id="EEX18011.1"/>
    </source>
</evidence>
<dbReference type="HOGENOM" id="CLU_109250_1_0_10"/>
<feature type="signal peptide" evidence="1">
    <location>
        <begin position="1"/>
        <end position="25"/>
    </location>
</feature>
<organism evidence="2 3">
    <name type="scientific">Prevotella veroralis F0319</name>
    <dbReference type="NCBI Taxonomy" id="649761"/>
    <lineage>
        <taxon>Bacteria</taxon>
        <taxon>Pseudomonadati</taxon>
        <taxon>Bacteroidota</taxon>
        <taxon>Bacteroidia</taxon>
        <taxon>Bacteroidales</taxon>
        <taxon>Prevotellaceae</taxon>
        <taxon>Prevotella</taxon>
    </lineage>
</organism>
<dbReference type="EMBL" id="ACVA01000048">
    <property type="protein sequence ID" value="EEX18011.1"/>
    <property type="molecule type" value="Genomic_DNA"/>
</dbReference>
<keyword evidence="3" id="KW-1185">Reference proteome</keyword>
<protein>
    <submittedName>
        <fullName evidence="2">Gliding motility-associated lipoprotein GldH</fullName>
    </submittedName>
</protein>
<feature type="chain" id="PRO_5002999396" evidence="1">
    <location>
        <begin position="26"/>
        <end position="164"/>
    </location>
</feature>
<keyword evidence="2" id="KW-0449">Lipoprotein</keyword>
<evidence type="ECO:0000313" key="3">
    <source>
        <dbReference type="Proteomes" id="UP000003327"/>
    </source>
</evidence>
<dbReference type="STRING" id="649761.HMPREF0973_02073"/>
<accession>C9MR38</accession>
<name>C9MR38_9BACT</name>
<gene>
    <name evidence="2" type="primary">gldH</name>
    <name evidence="2" type="ORF">HMPREF0973_02073</name>
</gene>
<dbReference type="RefSeq" id="WP_004383771.1">
    <property type="nucleotide sequence ID" value="NZ_GG698715.1"/>
</dbReference>
<dbReference type="Pfam" id="PF14109">
    <property type="entry name" value="GldH_lipo"/>
    <property type="match status" value="1"/>
</dbReference>
<comment type="caution">
    <text evidence="2">The sequence shown here is derived from an EMBL/GenBank/DDBJ whole genome shotgun (WGS) entry which is preliminary data.</text>
</comment>
<dbReference type="PROSITE" id="PS51257">
    <property type="entry name" value="PROKAR_LIPOPROTEIN"/>
    <property type="match status" value="1"/>
</dbReference>
<sequence length="164" mass="19087">MRTKVFTFIYMVVLLLWGMSTTSCNDPRTYDHYESVSVKGWERNDTLTFNLPRQWEGSYELSLGLRASQTFPYRSVSLIVESAIINYKHKKKLERMRRDTIHCEIITDKGMLAGQDGISNTEIRQHVASFQLNRNDSLHITIHHVMSRNSIPGISDIGLRLQRR</sequence>
<dbReference type="InterPro" id="IPR020018">
    <property type="entry name" value="Motility-assoc_lipoprot_GldH"/>
</dbReference>
<reference evidence="2 3" key="1">
    <citation type="submission" date="2009-09" db="EMBL/GenBank/DDBJ databases">
        <authorList>
            <person name="Weinstock G."/>
            <person name="Sodergren E."/>
            <person name="Clifton S."/>
            <person name="Fulton L."/>
            <person name="Fulton B."/>
            <person name="Courtney L."/>
            <person name="Fronick C."/>
            <person name="Harrison M."/>
            <person name="Strong C."/>
            <person name="Farmer C."/>
            <person name="Delahaunty K."/>
            <person name="Markovic C."/>
            <person name="Hall O."/>
            <person name="Minx P."/>
            <person name="Tomlinson C."/>
            <person name="Mitreva M."/>
            <person name="Nelson J."/>
            <person name="Hou S."/>
            <person name="Wollam A."/>
            <person name="Pepin K.H."/>
            <person name="Johnson M."/>
            <person name="Bhonagiri V."/>
            <person name="Nash W.E."/>
            <person name="Warren W."/>
            <person name="Chinwalla A."/>
            <person name="Mardis E.R."/>
            <person name="Wilson R.K."/>
        </authorList>
    </citation>
    <scope>NUCLEOTIDE SEQUENCE [LARGE SCALE GENOMIC DNA]</scope>
    <source>
        <strain evidence="2 3">F0319</strain>
    </source>
</reference>
<dbReference type="OrthoDB" id="982482at2"/>
<dbReference type="AlphaFoldDB" id="C9MR38"/>